<dbReference type="EMBL" id="UGQL01000001">
    <property type="protein sequence ID" value="STZ28508.1"/>
    <property type="molecule type" value="Genomic_DNA"/>
</dbReference>
<gene>
    <name evidence="1" type="ORF">NCTC11179_02059</name>
</gene>
<organism evidence="1 2">
    <name type="scientific">Myroides odoratus</name>
    <name type="common">Flavobacterium odoratum</name>
    <dbReference type="NCBI Taxonomy" id="256"/>
    <lineage>
        <taxon>Bacteria</taxon>
        <taxon>Pseudomonadati</taxon>
        <taxon>Bacteroidota</taxon>
        <taxon>Flavobacteriia</taxon>
        <taxon>Flavobacteriales</taxon>
        <taxon>Flavobacteriaceae</taxon>
        <taxon>Myroides</taxon>
    </lineage>
</organism>
<sequence>MNRLFYYFSMILVGLSVMGCKDKAPSPTPSEVETSTPVDQVKIDTAIDEYELISQETIDKLNEAIKREKLTSVEGIMRFYAPEDKEAEGKYSYDITVLQMSNSSLTLITLTEEGINDDSMQAKKVVMTIKAKDGHNQVTQIKQSYKCWEGRGHTNWNASHCS</sequence>
<proteinExistence type="predicted"/>
<dbReference type="Proteomes" id="UP000255024">
    <property type="component" value="Unassembled WGS sequence"/>
</dbReference>
<dbReference type="RefSeq" id="WP_115091437.1">
    <property type="nucleotide sequence ID" value="NZ_CP068107.1"/>
</dbReference>
<evidence type="ECO:0000313" key="1">
    <source>
        <dbReference type="EMBL" id="STZ28508.1"/>
    </source>
</evidence>
<dbReference type="PROSITE" id="PS51257">
    <property type="entry name" value="PROKAR_LIPOPROTEIN"/>
    <property type="match status" value="1"/>
</dbReference>
<protein>
    <recommendedName>
        <fullName evidence="3">Lipoprotein</fullName>
    </recommendedName>
</protein>
<accession>A0A378RP70</accession>
<dbReference type="AlphaFoldDB" id="A0A378RP70"/>
<evidence type="ECO:0008006" key="3">
    <source>
        <dbReference type="Google" id="ProtNLM"/>
    </source>
</evidence>
<evidence type="ECO:0000313" key="2">
    <source>
        <dbReference type="Proteomes" id="UP000255024"/>
    </source>
</evidence>
<keyword evidence="2" id="KW-1185">Reference proteome</keyword>
<name>A0A378RP70_MYROD</name>
<reference evidence="1 2" key="1">
    <citation type="submission" date="2018-06" db="EMBL/GenBank/DDBJ databases">
        <authorList>
            <consortium name="Pathogen Informatics"/>
            <person name="Doyle S."/>
        </authorList>
    </citation>
    <scope>NUCLEOTIDE SEQUENCE [LARGE SCALE GENOMIC DNA]</scope>
    <source>
        <strain evidence="1 2">NCTC11179</strain>
    </source>
</reference>